<reference evidence="1 2" key="1">
    <citation type="journal article" date="2015" name="Genome Announc.">
        <title>Expanding the biotechnology potential of lactobacilli through comparative genomics of 213 strains and associated genera.</title>
        <authorList>
            <person name="Sun Z."/>
            <person name="Harris H.M."/>
            <person name="McCann A."/>
            <person name="Guo C."/>
            <person name="Argimon S."/>
            <person name="Zhang W."/>
            <person name="Yang X."/>
            <person name="Jeffery I.B."/>
            <person name="Cooney J.C."/>
            <person name="Kagawa T.F."/>
            <person name="Liu W."/>
            <person name="Song Y."/>
            <person name="Salvetti E."/>
            <person name="Wrobel A."/>
            <person name="Rasinkangas P."/>
            <person name="Parkhill J."/>
            <person name="Rea M.C."/>
            <person name="O'Sullivan O."/>
            <person name="Ritari J."/>
            <person name="Douillard F.P."/>
            <person name="Paul Ross R."/>
            <person name="Yang R."/>
            <person name="Briner A.E."/>
            <person name="Felis G.E."/>
            <person name="de Vos W.M."/>
            <person name="Barrangou R."/>
            <person name="Klaenhammer T.R."/>
            <person name="Caufield P.W."/>
            <person name="Cui Y."/>
            <person name="Zhang H."/>
            <person name="O'Toole P.W."/>
        </authorList>
    </citation>
    <scope>NUCLEOTIDE SEQUENCE [LARGE SCALE GENOMIC DNA]</scope>
    <source>
        <strain evidence="1 2">DSM 18527</strain>
    </source>
</reference>
<comment type="caution">
    <text evidence="1">The sequence shown here is derived from an EMBL/GenBank/DDBJ whole genome shotgun (WGS) entry which is preliminary data.</text>
</comment>
<accession>A0A0R1XSI0</accession>
<dbReference type="PATRIC" id="fig|1423734.3.peg.3214"/>
<protein>
    <submittedName>
        <fullName evidence="1">Uncharacterized protein</fullName>
    </submittedName>
</protein>
<dbReference type="STRING" id="1423734.FC83_GL003166"/>
<dbReference type="Proteomes" id="UP000051236">
    <property type="component" value="Unassembled WGS sequence"/>
</dbReference>
<dbReference type="AlphaFoldDB" id="A0A0R1XSI0"/>
<gene>
    <name evidence="1" type="ORF">FC83_GL003166</name>
</gene>
<sequence>MTSGDFQRLLQIALSDLAIRRTLMENHIADLSAQPRSLERDAEIEHSDMQVQRIAADYRHYQQFVDPTLAKKIDIDYEN</sequence>
<evidence type="ECO:0000313" key="2">
    <source>
        <dbReference type="Proteomes" id="UP000051236"/>
    </source>
</evidence>
<evidence type="ECO:0000313" key="1">
    <source>
        <dbReference type="EMBL" id="KRM33086.1"/>
    </source>
</evidence>
<dbReference type="EMBL" id="AZGA01000057">
    <property type="protein sequence ID" value="KRM33086.1"/>
    <property type="molecule type" value="Genomic_DNA"/>
</dbReference>
<organism evidence="1 2">
    <name type="scientific">Agrilactobacillus composti DSM 18527 = JCM 14202</name>
    <dbReference type="NCBI Taxonomy" id="1423734"/>
    <lineage>
        <taxon>Bacteria</taxon>
        <taxon>Bacillati</taxon>
        <taxon>Bacillota</taxon>
        <taxon>Bacilli</taxon>
        <taxon>Lactobacillales</taxon>
        <taxon>Lactobacillaceae</taxon>
        <taxon>Agrilactobacillus</taxon>
    </lineage>
</organism>
<name>A0A0R1XSI0_9LACO</name>
<proteinExistence type="predicted"/>
<keyword evidence="2" id="KW-1185">Reference proteome</keyword>